<dbReference type="Gene3D" id="2.30.180.10">
    <property type="entry name" value="FAS1 domain"/>
    <property type="match status" value="6"/>
</dbReference>
<keyword evidence="1" id="KW-0732">Signal</keyword>
<dbReference type="GO" id="GO:0031012">
    <property type="term" value="C:extracellular matrix"/>
    <property type="evidence" value="ECO:0007669"/>
    <property type="project" value="TreeGrafter"/>
</dbReference>
<dbReference type="InterPro" id="IPR036378">
    <property type="entry name" value="FAS1_dom_sf"/>
</dbReference>
<dbReference type="InterPro" id="IPR000782">
    <property type="entry name" value="FAS1_domain"/>
</dbReference>
<dbReference type="GO" id="GO:0030198">
    <property type="term" value="P:extracellular matrix organization"/>
    <property type="evidence" value="ECO:0007669"/>
    <property type="project" value="TreeGrafter"/>
</dbReference>
<keyword evidence="4" id="KW-1185">Reference proteome</keyword>
<feature type="domain" description="FAS1" evidence="2">
    <location>
        <begin position="849"/>
        <end position="979"/>
    </location>
</feature>
<dbReference type="SMART" id="SM00554">
    <property type="entry name" value="FAS1"/>
    <property type="match status" value="6"/>
</dbReference>
<dbReference type="FunFam" id="2.30.180.10:FF:000032">
    <property type="entry name" value="Fasciclin domain-containing protein, putative"/>
    <property type="match status" value="1"/>
</dbReference>
<dbReference type="AlphaFoldDB" id="A0AAV1Z423"/>
<feature type="signal peptide" evidence="1">
    <location>
        <begin position="1"/>
        <end position="41"/>
    </location>
</feature>
<feature type="domain" description="FAS1" evidence="2">
    <location>
        <begin position="560"/>
        <end position="686"/>
    </location>
</feature>
<feature type="domain" description="FAS1" evidence="2">
    <location>
        <begin position="105"/>
        <end position="233"/>
    </location>
</feature>
<dbReference type="GO" id="GO:0007155">
    <property type="term" value="P:cell adhesion"/>
    <property type="evidence" value="ECO:0007669"/>
    <property type="project" value="TreeGrafter"/>
</dbReference>
<comment type="caution">
    <text evidence="3">The sequence shown here is derived from an EMBL/GenBank/DDBJ whole genome shotgun (WGS) entry which is preliminary data.</text>
</comment>
<evidence type="ECO:0000259" key="2">
    <source>
        <dbReference type="PROSITE" id="PS50213"/>
    </source>
</evidence>
<proteinExistence type="predicted"/>
<evidence type="ECO:0000313" key="3">
    <source>
        <dbReference type="EMBL" id="CAL1266084.1"/>
    </source>
</evidence>
<accession>A0AAV1Z423</accession>
<feature type="chain" id="PRO_5043942921" description="FAS1 domain-containing protein" evidence="1">
    <location>
        <begin position="42"/>
        <end position="981"/>
    </location>
</feature>
<dbReference type="SUPFAM" id="SSF82153">
    <property type="entry name" value="FAS1 domain"/>
    <property type="match status" value="6"/>
</dbReference>
<dbReference type="GO" id="GO:0005615">
    <property type="term" value="C:extracellular space"/>
    <property type="evidence" value="ECO:0007669"/>
    <property type="project" value="TreeGrafter"/>
</dbReference>
<name>A0AAV1Z423_9ARAC</name>
<dbReference type="PANTHER" id="PTHR10900:SF124">
    <property type="entry name" value="FI05614P"/>
    <property type="match status" value="1"/>
</dbReference>
<feature type="domain" description="FAS1" evidence="2">
    <location>
        <begin position="703"/>
        <end position="845"/>
    </location>
</feature>
<dbReference type="GO" id="GO:0050839">
    <property type="term" value="F:cell adhesion molecule binding"/>
    <property type="evidence" value="ECO:0007669"/>
    <property type="project" value="TreeGrafter"/>
</dbReference>
<protein>
    <recommendedName>
        <fullName evidence="2">FAS1 domain-containing protein</fullName>
    </recommendedName>
</protein>
<dbReference type="PANTHER" id="PTHR10900">
    <property type="entry name" value="PERIOSTIN-RELATED"/>
    <property type="match status" value="1"/>
</dbReference>
<dbReference type="EMBL" id="CAXIEN010000020">
    <property type="protein sequence ID" value="CAL1266084.1"/>
    <property type="molecule type" value="Genomic_DNA"/>
</dbReference>
<feature type="domain" description="FAS1" evidence="2">
    <location>
        <begin position="236"/>
        <end position="365"/>
    </location>
</feature>
<dbReference type="InterPro" id="IPR050904">
    <property type="entry name" value="Adhesion/Biosynth-related"/>
</dbReference>
<dbReference type="Proteomes" id="UP001497382">
    <property type="component" value="Unassembled WGS sequence"/>
</dbReference>
<dbReference type="PROSITE" id="PS50213">
    <property type="entry name" value="FAS1"/>
    <property type="match status" value="6"/>
</dbReference>
<gene>
    <name evidence="3" type="ORF">LARSCL_LOCUS2910</name>
</gene>
<evidence type="ECO:0000256" key="1">
    <source>
        <dbReference type="SAM" id="SignalP"/>
    </source>
</evidence>
<dbReference type="Pfam" id="PF02469">
    <property type="entry name" value="Fasciclin"/>
    <property type="match status" value="6"/>
</dbReference>
<feature type="domain" description="FAS1" evidence="2">
    <location>
        <begin position="420"/>
        <end position="555"/>
    </location>
</feature>
<organism evidence="3 4">
    <name type="scientific">Larinioides sclopetarius</name>
    <dbReference type="NCBI Taxonomy" id="280406"/>
    <lineage>
        <taxon>Eukaryota</taxon>
        <taxon>Metazoa</taxon>
        <taxon>Ecdysozoa</taxon>
        <taxon>Arthropoda</taxon>
        <taxon>Chelicerata</taxon>
        <taxon>Arachnida</taxon>
        <taxon>Araneae</taxon>
        <taxon>Araneomorphae</taxon>
        <taxon>Entelegynae</taxon>
        <taxon>Araneoidea</taxon>
        <taxon>Araneidae</taxon>
        <taxon>Larinioides</taxon>
    </lineage>
</organism>
<reference evidence="3 4" key="1">
    <citation type="submission" date="2024-04" db="EMBL/GenBank/DDBJ databases">
        <authorList>
            <person name="Rising A."/>
            <person name="Reimegard J."/>
            <person name="Sonavane S."/>
            <person name="Akerstrom W."/>
            <person name="Nylinder S."/>
            <person name="Hedman E."/>
            <person name="Kallberg Y."/>
        </authorList>
    </citation>
    <scope>NUCLEOTIDE SEQUENCE [LARGE SCALE GENOMIC DNA]</scope>
</reference>
<evidence type="ECO:0000313" key="4">
    <source>
        <dbReference type="Proteomes" id="UP001497382"/>
    </source>
</evidence>
<sequence>MSFPDDMKGFRASRICVRKRKMMRRCKMLLLWALFMIAVEAQEIRIPAYIGRTQNRPVIRVVPPGSVVIRVRKPDQSISGNAGILNRTSTITRIQPVLYDPRVIPRASLLQVLHRMRLRRIAALIEATQLQPYLRQAGPITLFAPTDEAFALSKISNDPKHLRDFVLQHVVQGRVMPTDVRNDVTFPSLRPRATPLRLNVYEDGQMLSVSGSQFLDDARDIENIRIQPIDRVLYPISNEDLMSEVRMTFPRMYEMLMKTSLTPQLTSGTFTLFSPTEEAFSALNPEVREKLMQNSTLLTKVLLNHVVPGTHYSAVLAHGYALRSLGGEPIHVTNRRGLILVNGIPIVRTDISVTNGVIHAINRLLLPPELYTRRKPATMAPPPRTDPIPAPPPLVKEYLSIPVYVEPPPPVPRTLTKTLATPLQMPDGSQMTFSTANSLLRRSLLLSTLKKNGSDTGYTMLVPTDAAYAALGPKGLDQLRRNSRLLRRMLLCQMVEGRLNLSDTGEEKDRPIRSLGGTIIVSSLNGGKSLTVGGARVLSIRQAADGLVLVTDKVNFPPPSRTVVDALSPFPKLTDFVKNRIQIQDSLTTDGSVYTIFAPTDKALSVLSPSQLNDRNFISELFWSHVVSGAYYRSRLAPGLRLTTVRGNTIFVHRSPSGELFINEKPVIGEEIVAGNGVIHRINTLLFLPRAAVTEPPATSSQGDNDLRRIANEFNATQFLEWMKKAGLENILKTKALQKSGCTLFLPTNHGLNSMSPTLRSITVGDPERLRRFIRFHISPQVLSWNSVHDNSFMPSLLPSKRIRCNIYAKGRTPGSLTVSGCRVTAIRPLSPESNVTIAVINEPMTPPPGNLPLTIAKTPMLKNFTKILKVSGMDNVLTDEGPYTLFAPNACAFSDMDSEEYQRLITNRKFAIEFVKRYLVKGCYYTNGLQDGQTLLTEANTYLIVQVTPDCIIVSESKVLYGDMSTTNGVLHVIASLITS</sequence>